<keyword evidence="2" id="KW-1185">Reference proteome</keyword>
<feature type="non-terminal residue" evidence="1">
    <location>
        <position position="70"/>
    </location>
</feature>
<name>A0AAV7NJU4_PLEWA</name>
<evidence type="ECO:0000313" key="2">
    <source>
        <dbReference type="Proteomes" id="UP001066276"/>
    </source>
</evidence>
<feature type="non-terminal residue" evidence="1">
    <location>
        <position position="1"/>
    </location>
</feature>
<organism evidence="1 2">
    <name type="scientific">Pleurodeles waltl</name>
    <name type="common">Iberian ribbed newt</name>
    <dbReference type="NCBI Taxonomy" id="8319"/>
    <lineage>
        <taxon>Eukaryota</taxon>
        <taxon>Metazoa</taxon>
        <taxon>Chordata</taxon>
        <taxon>Craniata</taxon>
        <taxon>Vertebrata</taxon>
        <taxon>Euteleostomi</taxon>
        <taxon>Amphibia</taxon>
        <taxon>Batrachia</taxon>
        <taxon>Caudata</taxon>
        <taxon>Salamandroidea</taxon>
        <taxon>Salamandridae</taxon>
        <taxon>Pleurodelinae</taxon>
        <taxon>Pleurodeles</taxon>
    </lineage>
</organism>
<protein>
    <submittedName>
        <fullName evidence="1">Uncharacterized protein</fullName>
    </submittedName>
</protein>
<dbReference type="Proteomes" id="UP001066276">
    <property type="component" value="Chromosome 8"/>
</dbReference>
<evidence type="ECO:0000313" key="1">
    <source>
        <dbReference type="EMBL" id="KAJ1114633.1"/>
    </source>
</evidence>
<reference evidence="1" key="1">
    <citation type="journal article" date="2022" name="bioRxiv">
        <title>Sequencing and chromosome-scale assembly of the giantPleurodeles waltlgenome.</title>
        <authorList>
            <person name="Brown T."/>
            <person name="Elewa A."/>
            <person name="Iarovenko S."/>
            <person name="Subramanian E."/>
            <person name="Araus A.J."/>
            <person name="Petzold A."/>
            <person name="Susuki M."/>
            <person name="Suzuki K.-i.T."/>
            <person name="Hayashi T."/>
            <person name="Toyoda A."/>
            <person name="Oliveira C."/>
            <person name="Osipova E."/>
            <person name="Leigh N.D."/>
            <person name="Simon A."/>
            <person name="Yun M.H."/>
        </authorList>
    </citation>
    <scope>NUCLEOTIDE SEQUENCE</scope>
    <source>
        <strain evidence="1">20211129_DDA</strain>
        <tissue evidence="1">Liver</tissue>
    </source>
</reference>
<proteinExistence type="predicted"/>
<accession>A0AAV7NJU4</accession>
<gene>
    <name evidence="1" type="ORF">NDU88_002868</name>
</gene>
<dbReference type="AlphaFoldDB" id="A0AAV7NJU4"/>
<sequence>ITFHHCSFRFRSEECLIVCSGGHRGRCSSTSVLRRFVATSSEVLSCFDRLGGVLILHLRRMFCVKSFKVI</sequence>
<dbReference type="EMBL" id="JANPWB010000012">
    <property type="protein sequence ID" value="KAJ1114633.1"/>
    <property type="molecule type" value="Genomic_DNA"/>
</dbReference>
<comment type="caution">
    <text evidence="1">The sequence shown here is derived from an EMBL/GenBank/DDBJ whole genome shotgun (WGS) entry which is preliminary data.</text>
</comment>